<dbReference type="PROSITE" id="PS51634">
    <property type="entry name" value="CRC"/>
    <property type="match status" value="1"/>
</dbReference>
<feature type="compositionally biased region" description="Polar residues" evidence="4">
    <location>
        <begin position="11"/>
        <end position="22"/>
    </location>
</feature>
<keyword evidence="3" id="KW-0539">Nucleus</keyword>
<accession>A0A498J990</accession>
<dbReference type="STRING" id="3750.A0A498J990"/>
<dbReference type="PANTHER" id="PTHR46159:SF6">
    <property type="entry name" value="OS12G0605300 PROTEIN"/>
    <property type="match status" value="1"/>
</dbReference>
<evidence type="ECO:0000313" key="6">
    <source>
        <dbReference type="EMBL" id="RXH92050.1"/>
    </source>
</evidence>
<feature type="region of interest" description="Disordered" evidence="4">
    <location>
        <begin position="295"/>
        <end position="315"/>
    </location>
</feature>
<comment type="subcellular location">
    <subcellularLocation>
        <location evidence="1">Nucleus</location>
    </subcellularLocation>
</comment>
<feature type="region of interest" description="Disordered" evidence="4">
    <location>
        <begin position="1"/>
        <end position="24"/>
    </location>
</feature>
<evidence type="ECO:0000256" key="2">
    <source>
        <dbReference type="ARBA" id="ARBA00007267"/>
    </source>
</evidence>
<keyword evidence="7" id="KW-1185">Reference proteome</keyword>
<organism evidence="6 7">
    <name type="scientific">Malus domestica</name>
    <name type="common">Apple</name>
    <name type="synonym">Pyrus malus</name>
    <dbReference type="NCBI Taxonomy" id="3750"/>
    <lineage>
        <taxon>Eukaryota</taxon>
        <taxon>Viridiplantae</taxon>
        <taxon>Streptophyta</taxon>
        <taxon>Embryophyta</taxon>
        <taxon>Tracheophyta</taxon>
        <taxon>Spermatophyta</taxon>
        <taxon>Magnoliopsida</taxon>
        <taxon>eudicotyledons</taxon>
        <taxon>Gunneridae</taxon>
        <taxon>Pentapetalae</taxon>
        <taxon>rosids</taxon>
        <taxon>fabids</taxon>
        <taxon>Rosales</taxon>
        <taxon>Rosaceae</taxon>
        <taxon>Amygdaloideae</taxon>
        <taxon>Maleae</taxon>
        <taxon>Malus</taxon>
    </lineage>
</organism>
<name>A0A498J990_MALDO</name>
<feature type="region of interest" description="Disordered" evidence="4">
    <location>
        <begin position="70"/>
        <end position="130"/>
    </location>
</feature>
<dbReference type="GO" id="GO:0005634">
    <property type="term" value="C:nucleus"/>
    <property type="evidence" value="ECO:0007669"/>
    <property type="project" value="UniProtKB-SubCell"/>
</dbReference>
<feature type="compositionally biased region" description="Basic and acidic residues" evidence="4">
    <location>
        <begin position="85"/>
        <end position="105"/>
    </location>
</feature>
<feature type="compositionally biased region" description="Polar residues" evidence="4">
    <location>
        <begin position="108"/>
        <end position="128"/>
    </location>
</feature>
<feature type="domain" description="CRC" evidence="5">
    <location>
        <begin position="471"/>
        <end position="570"/>
    </location>
</feature>
<protein>
    <recommendedName>
        <fullName evidence="5">CRC domain-containing protein</fullName>
    </recommendedName>
</protein>
<feature type="region of interest" description="Disordered" evidence="4">
    <location>
        <begin position="221"/>
        <end position="240"/>
    </location>
</feature>
<dbReference type="SMART" id="SM01114">
    <property type="entry name" value="CXC"/>
    <property type="match status" value="2"/>
</dbReference>
<sequence length="976" mass="106660">MDSPEIPKIIASTSPSSDSPPVQESPVFSYISNLSPIQPVKASHAAQGFPGLSSPPLVFTSPRINTLRETSFLKRPQYPQLSSAEKPKAQDEAKKFVDGPVDSKKHITQLQMGSITDSQDCETNSSSEGVDEYLADPMEMDCTNSAQSVNPCLKESKISYKSEAPSEQATEDLQGKQTFDAKPVKIKELSHGALPSSERPKVGSGISVDNAFNGEYHHGLHNQGFGGEHQDDFDHSPQSPPGRLQIGQVYEDCTENVGGTSKGIIGNMILHAPNKVKNDQGGMHRRCLQFEEAPPCATGKRDSSSIEKVNDSEPPASTAELEIVKVSYAATSKRQMGASLPPLYGGSSPLTVPKPSGIGLHLNSIVNAVPFVRGATTSIKLADHDIGLQVMKSSAVVSHHLSENVRDDTETSIAASSSITQSPHTVEFEHLGSPLEERKSDSQNVDSYKELNQSSSQKKRKRTPSSKDSDGCKRCNCKKTKCLKLYCDCFAAGVYCAETCACQGCFNIPDYEDTVLETRQQIEARNPLAFAPKIVQLEEEIQFTPASARHKRGCNCKKSMCLKKYCECYQVSNTYLYFHVTVFVIFSFSIHPKCHFILKANVGCSSGCRCDGCKNVYGRKGDYGPIDHGVTKDMISDKAGKETFDEKLEMVATKKDALSTELYDSHNHTPLTPSFQCSDHADNVPKSPCLLTSYLRSPESDLTVISSYEKSTRSSLRNSETSGILLETSKELSGMGYYCWQEDYDNIGIADTFSPRYDAAPIICHITPLSDLCSKASASSTSSRSDWKNASQVQLCPESQGLSSNSSLRWCSSPLTPMTRLGGTECSQGLDFDHGLSDIMQEEMPDILKDISATNKSVKVSSPNKKRVSPPHNHNHELGASSSGSLRSGRKFILKAVPSFPPLTPCSSSKGSNTIQSTRNLHDKVFTPGCHCGNFSQLEAEDAKIEIKNHEAFWELTGFGFYRNSEVKRNRARAIP</sequence>
<dbReference type="InterPro" id="IPR033467">
    <property type="entry name" value="Tesmin/TSO1-like_CXC"/>
</dbReference>
<dbReference type="AlphaFoldDB" id="A0A498J990"/>
<evidence type="ECO:0000256" key="4">
    <source>
        <dbReference type="SAM" id="MobiDB-lite"/>
    </source>
</evidence>
<feature type="region of interest" description="Disordered" evidence="4">
    <location>
        <begin position="434"/>
        <end position="472"/>
    </location>
</feature>
<dbReference type="Pfam" id="PF03638">
    <property type="entry name" value="TCR"/>
    <property type="match status" value="2"/>
</dbReference>
<feature type="region of interest" description="Disordered" evidence="4">
    <location>
        <begin position="854"/>
        <end position="885"/>
    </location>
</feature>
<dbReference type="PANTHER" id="PTHR46159">
    <property type="entry name" value="PROTEIN TESMIN/TSO1-LIKE CXC 2"/>
    <property type="match status" value="1"/>
</dbReference>
<evidence type="ECO:0000256" key="1">
    <source>
        <dbReference type="ARBA" id="ARBA00004123"/>
    </source>
</evidence>
<dbReference type="GO" id="GO:0003700">
    <property type="term" value="F:DNA-binding transcription factor activity"/>
    <property type="evidence" value="ECO:0007669"/>
    <property type="project" value="InterPro"/>
</dbReference>
<dbReference type="Proteomes" id="UP000290289">
    <property type="component" value="Chromosome 8"/>
</dbReference>
<dbReference type="EMBL" id="RDQH01000334">
    <property type="protein sequence ID" value="RXH92050.1"/>
    <property type="molecule type" value="Genomic_DNA"/>
</dbReference>
<dbReference type="InterPro" id="IPR005172">
    <property type="entry name" value="CRC"/>
</dbReference>
<feature type="compositionally biased region" description="Polar residues" evidence="4">
    <location>
        <begin position="442"/>
        <end position="456"/>
    </location>
</feature>
<evidence type="ECO:0000313" key="7">
    <source>
        <dbReference type="Proteomes" id="UP000290289"/>
    </source>
</evidence>
<reference evidence="6 7" key="1">
    <citation type="submission" date="2018-10" db="EMBL/GenBank/DDBJ databases">
        <title>A high-quality apple genome assembly.</title>
        <authorList>
            <person name="Hu J."/>
        </authorList>
    </citation>
    <scope>NUCLEOTIDE SEQUENCE [LARGE SCALE GENOMIC DNA]</scope>
    <source>
        <strain evidence="7">cv. HFTH1</strain>
        <tissue evidence="6">Young leaf</tissue>
    </source>
</reference>
<evidence type="ECO:0000259" key="5">
    <source>
        <dbReference type="PROSITE" id="PS51634"/>
    </source>
</evidence>
<proteinExistence type="inferred from homology"/>
<evidence type="ECO:0000256" key="3">
    <source>
        <dbReference type="ARBA" id="ARBA00023242"/>
    </source>
</evidence>
<feature type="compositionally biased region" description="Basic and acidic residues" evidence="4">
    <location>
        <begin position="299"/>
        <end position="311"/>
    </location>
</feature>
<dbReference type="InterPro" id="IPR044522">
    <property type="entry name" value="TSO1-like"/>
</dbReference>
<comment type="caution">
    <text evidence="6">The sequence shown here is derived from an EMBL/GenBank/DDBJ whole genome shotgun (WGS) entry which is preliminary data.</text>
</comment>
<gene>
    <name evidence="6" type="ORF">DVH24_021073</name>
</gene>
<comment type="similarity">
    <text evidence="2">Belongs to the lin-54 family.</text>
</comment>